<name>A0A0E0NAH3_ORYRU</name>
<reference evidence="3" key="1">
    <citation type="submission" date="2013-06" db="EMBL/GenBank/DDBJ databases">
        <authorList>
            <person name="Zhao Q."/>
        </authorList>
    </citation>
    <scope>NUCLEOTIDE SEQUENCE</scope>
    <source>
        <strain evidence="3">cv. W1943</strain>
    </source>
</reference>
<dbReference type="Proteomes" id="UP000008022">
    <property type="component" value="Unassembled WGS sequence"/>
</dbReference>
<dbReference type="AlphaFoldDB" id="A0A0E0NAH3"/>
<keyword evidence="3" id="KW-1185">Reference proteome</keyword>
<protein>
    <submittedName>
        <fullName evidence="2">Uncharacterized protein</fullName>
    </submittedName>
</protein>
<organism evidence="2 3">
    <name type="scientific">Oryza rufipogon</name>
    <name type="common">Brownbeard rice</name>
    <name type="synonym">Asian wild rice</name>
    <dbReference type="NCBI Taxonomy" id="4529"/>
    <lineage>
        <taxon>Eukaryota</taxon>
        <taxon>Viridiplantae</taxon>
        <taxon>Streptophyta</taxon>
        <taxon>Embryophyta</taxon>
        <taxon>Tracheophyta</taxon>
        <taxon>Spermatophyta</taxon>
        <taxon>Magnoliopsida</taxon>
        <taxon>Liliopsida</taxon>
        <taxon>Poales</taxon>
        <taxon>Poaceae</taxon>
        <taxon>BOP clade</taxon>
        <taxon>Oryzoideae</taxon>
        <taxon>Oryzeae</taxon>
        <taxon>Oryzinae</taxon>
        <taxon>Oryza</taxon>
    </lineage>
</organism>
<evidence type="ECO:0000313" key="2">
    <source>
        <dbReference type="EnsemblPlants" id="ORUFI02G05540.1"/>
    </source>
</evidence>
<sequence length="62" mass="6664">MAANEMRSKGRMKLNNAEFYQAWSPHRETSGPPSPPPPPAAAAASLLVFLALTLLLLLLASF</sequence>
<reference evidence="2" key="2">
    <citation type="submission" date="2015-06" db="UniProtKB">
        <authorList>
            <consortium name="EnsemblPlants"/>
        </authorList>
    </citation>
    <scope>IDENTIFICATION</scope>
</reference>
<keyword evidence="1" id="KW-0472">Membrane</keyword>
<keyword evidence="1" id="KW-1133">Transmembrane helix</keyword>
<accession>A0A0E0NAH3</accession>
<proteinExistence type="predicted"/>
<dbReference type="Gramene" id="ORUFI02G05540.1">
    <property type="protein sequence ID" value="ORUFI02G05540.1"/>
    <property type="gene ID" value="ORUFI02G05540"/>
</dbReference>
<dbReference type="EnsemblPlants" id="ORUFI02G05540.1">
    <property type="protein sequence ID" value="ORUFI02G05540.1"/>
    <property type="gene ID" value="ORUFI02G05540"/>
</dbReference>
<dbReference type="HOGENOM" id="CLU_2908119_0_0_1"/>
<keyword evidence="1" id="KW-0812">Transmembrane</keyword>
<evidence type="ECO:0000313" key="3">
    <source>
        <dbReference type="Proteomes" id="UP000008022"/>
    </source>
</evidence>
<feature type="transmembrane region" description="Helical" evidence="1">
    <location>
        <begin position="40"/>
        <end position="60"/>
    </location>
</feature>
<evidence type="ECO:0000256" key="1">
    <source>
        <dbReference type="SAM" id="Phobius"/>
    </source>
</evidence>